<dbReference type="Proteomes" id="UP000076400">
    <property type="component" value="Unassembled WGS sequence"/>
</dbReference>
<dbReference type="GO" id="GO:0006352">
    <property type="term" value="P:DNA-templated transcription initiation"/>
    <property type="evidence" value="ECO:0007669"/>
    <property type="project" value="InterPro"/>
</dbReference>
<feature type="domain" description="RNA polymerase sigma-70 region 4" evidence="9">
    <location>
        <begin position="128"/>
        <end position="176"/>
    </location>
</feature>
<feature type="domain" description="RNA polymerase sigma-70 region 2" evidence="8">
    <location>
        <begin position="25"/>
        <end position="93"/>
    </location>
</feature>
<evidence type="ECO:0000256" key="5">
    <source>
        <dbReference type="ARBA" id="ARBA00023163"/>
    </source>
</evidence>
<dbReference type="InterPro" id="IPR000838">
    <property type="entry name" value="RNA_pol_sigma70_ECF_CS"/>
</dbReference>
<dbReference type="GO" id="GO:0003677">
    <property type="term" value="F:DNA binding"/>
    <property type="evidence" value="ECO:0007669"/>
    <property type="project" value="UniProtKB-KW"/>
</dbReference>
<dbReference type="PANTHER" id="PTHR43133:SF62">
    <property type="entry name" value="RNA POLYMERASE SIGMA FACTOR SIGZ"/>
    <property type="match status" value="1"/>
</dbReference>
<organism evidence="10 11">
    <name type="scientific">Oceanibaculum pacificum</name>
    <dbReference type="NCBI Taxonomy" id="580166"/>
    <lineage>
        <taxon>Bacteria</taxon>
        <taxon>Pseudomonadati</taxon>
        <taxon>Pseudomonadota</taxon>
        <taxon>Alphaproteobacteria</taxon>
        <taxon>Rhodospirillales</taxon>
        <taxon>Oceanibaculaceae</taxon>
        <taxon>Oceanibaculum</taxon>
    </lineage>
</organism>
<dbReference type="InterPro" id="IPR013325">
    <property type="entry name" value="RNA_pol_sigma_r2"/>
</dbReference>
<dbReference type="Gene3D" id="1.10.10.10">
    <property type="entry name" value="Winged helix-like DNA-binding domain superfamily/Winged helix DNA-binding domain"/>
    <property type="match status" value="1"/>
</dbReference>
<gene>
    <name evidence="10" type="ORF">AUP43_12735</name>
</gene>
<name>A0A154VQI5_9PROT</name>
<dbReference type="InterPro" id="IPR007630">
    <property type="entry name" value="RNA_pol_sigma70_r4"/>
</dbReference>
<dbReference type="NCBIfam" id="TIGR02937">
    <property type="entry name" value="sigma70-ECF"/>
    <property type="match status" value="1"/>
</dbReference>
<evidence type="ECO:0000256" key="2">
    <source>
        <dbReference type="ARBA" id="ARBA00023015"/>
    </source>
</evidence>
<sequence>MSAQVCEELLVAVGRNRDRDAFAALFAHFAPRLKTYLVRIGAGGEMADEVVQEAMLVVWRRAETFDPSQASASTWIFTIARNKRIDALRRVRRPQIDPEDPALVPDAPKAADEAMADSQRADAVKRVLTTLPEEQASLLRQAYFEDKSHSTIAAESDLPLGTVKSRIRLALDKLRQGLQKESI</sequence>
<dbReference type="InterPro" id="IPR036388">
    <property type="entry name" value="WH-like_DNA-bd_sf"/>
</dbReference>
<dbReference type="InterPro" id="IPR039425">
    <property type="entry name" value="RNA_pol_sigma-70-like"/>
</dbReference>
<evidence type="ECO:0000256" key="4">
    <source>
        <dbReference type="ARBA" id="ARBA00023125"/>
    </source>
</evidence>
<reference evidence="10 11" key="1">
    <citation type="submission" date="2015-12" db="EMBL/GenBank/DDBJ databases">
        <title>Genome sequence of Oceanibaculum pacificum MCCC 1A02656.</title>
        <authorList>
            <person name="Lu L."/>
            <person name="Lai Q."/>
            <person name="Shao Z."/>
            <person name="Qian P."/>
        </authorList>
    </citation>
    <scope>NUCLEOTIDE SEQUENCE [LARGE SCALE GENOMIC DNA]</scope>
    <source>
        <strain evidence="10 11">MCCC 1A02656</strain>
    </source>
</reference>
<evidence type="ECO:0000256" key="7">
    <source>
        <dbReference type="SAM" id="MobiDB-lite"/>
    </source>
</evidence>
<evidence type="ECO:0000259" key="8">
    <source>
        <dbReference type="Pfam" id="PF04542"/>
    </source>
</evidence>
<protein>
    <recommendedName>
        <fullName evidence="6">RNA polymerase sigma factor</fullName>
    </recommendedName>
</protein>
<keyword evidence="4 6" id="KW-0238">DNA-binding</keyword>
<keyword evidence="11" id="KW-1185">Reference proteome</keyword>
<dbReference type="EMBL" id="LPXN01000142">
    <property type="protein sequence ID" value="KZD03525.1"/>
    <property type="molecule type" value="Genomic_DNA"/>
</dbReference>
<dbReference type="InterPro" id="IPR014284">
    <property type="entry name" value="RNA_pol_sigma-70_dom"/>
</dbReference>
<dbReference type="Pfam" id="PF04542">
    <property type="entry name" value="Sigma70_r2"/>
    <property type="match status" value="1"/>
</dbReference>
<dbReference type="GO" id="GO:0016987">
    <property type="term" value="F:sigma factor activity"/>
    <property type="evidence" value="ECO:0007669"/>
    <property type="project" value="UniProtKB-KW"/>
</dbReference>
<feature type="region of interest" description="Disordered" evidence="7">
    <location>
        <begin position="97"/>
        <end position="116"/>
    </location>
</feature>
<comment type="caution">
    <text evidence="10">The sequence shown here is derived from an EMBL/GenBank/DDBJ whole genome shotgun (WGS) entry which is preliminary data.</text>
</comment>
<dbReference type="STRING" id="580166.AUP43_12735"/>
<dbReference type="SUPFAM" id="SSF88946">
    <property type="entry name" value="Sigma2 domain of RNA polymerase sigma factors"/>
    <property type="match status" value="1"/>
</dbReference>
<evidence type="ECO:0000256" key="6">
    <source>
        <dbReference type="RuleBase" id="RU000716"/>
    </source>
</evidence>
<evidence type="ECO:0000259" key="9">
    <source>
        <dbReference type="Pfam" id="PF04545"/>
    </source>
</evidence>
<keyword evidence="3 6" id="KW-0731">Sigma factor</keyword>
<dbReference type="SUPFAM" id="SSF88659">
    <property type="entry name" value="Sigma3 and sigma4 domains of RNA polymerase sigma factors"/>
    <property type="match status" value="1"/>
</dbReference>
<keyword evidence="2 6" id="KW-0805">Transcription regulation</keyword>
<dbReference type="Gene3D" id="1.10.1740.10">
    <property type="match status" value="1"/>
</dbReference>
<evidence type="ECO:0000256" key="3">
    <source>
        <dbReference type="ARBA" id="ARBA00023082"/>
    </source>
</evidence>
<dbReference type="PANTHER" id="PTHR43133">
    <property type="entry name" value="RNA POLYMERASE ECF-TYPE SIGMA FACTO"/>
    <property type="match status" value="1"/>
</dbReference>
<keyword evidence="5 6" id="KW-0804">Transcription</keyword>
<dbReference type="OrthoDB" id="9784272at2"/>
<dbReference type="PROSITE" id="PS01063">
    <property type="entry name" value="SIGMA70_ECF"/>
    <property type="match status" value="1"/>
</dbReference>
<dbReference type="InterPro" id="IPR007627">
    <property type="entry name" value="RNA_pol_sigma70_r2"/>
</dbReference>
<comment type="similarity">
    <text evidence="1 6">Belongs to the sigma-70 factor family. ECF subfamily.</text>
</comment>
<proteinExistence type="inferred from homology"/>
<dbReference type="CDD" id="cd06171">
    <property type="entry name" value="Sigma70_r4"/>
    <property type="match status" value="1"/>
</dbReference>
<accession>A0A154VQI5</accession>
<evidence type="ECO:0000313" key="10">
    <source>
        <dbReference type="EMBL" id="KZD03525.1"/>
    </source>
</evidence>
<dbReference type="Pfam" id="PF04545">
    <property type="entry name" value="Sigma70_r4"/>
    <property type="match status" value="1"/>
</dbReference>
<dbReference type="InterPro" id="IPR013324">
    <property type="entry name" value="RNA_pol_sigma_r3/r4-like"/>
</dbReference>
<evidence type="ECO:0000256" key="1">
    <source>
        <dbReference type="ARBA" id="ARBA00010641"/>
    </source>
</evidence>
<dbReference type="AlphaFoldDB" id="A0A154VQI5"/>
<dbReference type="RefSeq" id="WP_067558887.1">
    <property type="nucleotide sequence ID" value="NZ_LPXN01000142.1"/>
</dbReference>
<evidence type="ECO:0000313" key="11">
    <source>
        <dbReference type="Proteomes" id="UP000076400"/>
    </source>
</evidence>